<dbReference type="EMBL" id="BAABFR010000150">
    <property type="protein sequence ID" value="GAA4406141.1"/>
    <property type="molecule type" value="Genomic_DNA"/>
</dbReference>
<dbReference type="InterPro" id="IPR002938">
    <property type="entry name" value="FAD-bd"/>
</dbReference>
<keyword evidence="1" id="KW-0560">Oxidoreductase</keyword>
<comment type="caution">
    <text evidence="4">The sequence shown here is derived from an EMBL/GenBank/DDBJ whole genome shotgun (WGS) entry which is preliminary data.</text>
</comment>
<feature type="domain" description="FAD-binding" evidence="3">
    <location>
        <begin position="5"/>
        <end position="331"/>
    </location>
</feature>
<dbReference type="PANTHER" id="PTHR43476">
    <property type="entry name" value="3-(3-HYDROXY-PHENYL)PROPIONATE/3-HYDROXYCINNAMIC ACID HYDROXYLASE"/>
    <property type="match status" value="1"/>
</dbReference>
<dbReference type="Proteomes" id="UP001500635">
    <property type="component" value="Unassembled WGS sequence"/>
</dbReference>
<organism evidence="4 5">
    <name type="scientific">Tsukamurella soli</name>
    <dbReference type="NCBI Taxonomy" id="644556"/>
    <lineage>
        <taxon>Bacteria</taxon>
        <taxon>Bacillati</taxon>
        <taxon>Actinomycetota</taxon>
        <taxon>Actinomycetes</taxon>
        <taxon>Mycobacteriales</taxon>
        <taxon>Tsukamurellaceae</taxon>
        <taxon>Tsukamurella</taxon>
    </lineage>
</organism>
<evidence type="ECO:0000313" key="5">
    <source>
        <dbReference type="Proteomes" id="UP001500635"/>
    </source>
</evidence>
<dbReference type="PANTHER" id="PTHR43476:SF4">
    <property type="entry name" value="BLR0106 PROTEIN"/>
    <property type="match status" value="1"/>
</dbReference>
<dbReference type="Pfam" id="PF01494">
    <property type="entry name" value="FAD_binding_3"/>
    <property type="match status" value="1"/>
</dbReference>
<dbReference type="InterPro" id="IPR050631">
    <property type="entry name" value="PheA/TfdB_FAD_monoxygenase"/>
</dbReference>
<keyword evidence="2" id="KW-0520">NAD</keyword>
<dbReference type="InterPro" id="IPR036188">
    <property type="entry name" value="FAD/NAD-bd_sf"/>
</dbReference>
<dbReference type="Gene3D" id="3.50.50.60">
    <property type="entry name" value="FAD/NAD(P)-binding domain"/>
    <property type="match status" value="1"/>
</dbReference>
<name>A0ABP8KGG7_9ACTN</name>
<evidence type="ECO:0000259" key="3">
    <source>
        <dbReference type="Pfam" id="PF01494"/>
    </source>
</evidence>
<dbReference type="Gene3D" id="3.30.9.20">
    <property type="match status" value="1"/>
</dbReference>
<evidence type="ECO:0000256" key="2">
    <source>
        <dbReference type="ARBA" id="ARBA00023027"/>
    </source>
</evidence>
<accession>A0ABP8KGG7</accession>
<gene>
    <name evidence="4" type="ORF">GCM10023147_49590</name>
</gene>
<evidence type="ECO:0000256" key="1">
    <source>
        <dbReference type="ARBA" id="ARBA00023002"/>
    </source>
</evidence>
<reference evidence="5" key="1">
    <citation type="journal article" date="2019" name="Int. J. Syst. Evol. Microbiol.">
        <title>The Global Catalogue of Microorganisms (GCM) 10K type strain sequencing project: providing services to taxonomists for standard genome sequencing and annotation.</title>
        <authorList>
            <consortium name="The Broad Institute Genomics Platform"/>
            <consortium name="The Broad Institute Genome Sequencing Center for Infectious Disease"/>
            <person name="Wu L."/>
            <person name="Ma J."/>
        </authorList>
    </citation>
    <scope>NUCLEOTIDE SEQUENCE [LARGE SCALE GENOMIC DNA]</scope>
    <source>
        <strain evidence="5">JCM 17688</strain>
    </source>
</reference>
<protein>
    <recommendedName>
        <fullName evidence="3">FAD-binding domain-containing protein</fullName>
    </recommendedName>
</protein>
<proteinExistence type="predicted"/>
<keyword evidence="5" id="KW-1185">Reference proteome</keyword>
<evidence type="ECO:0000313" key="4">
    <source>
        <dbReference type="EMBL" id="GAA4406141.1"/>
    </source>
</evidence>
<dbReference type="PRINTS" id="PR00420">
    <property type="entry name" value="RNGMNOXGNASE"/>
</dbReference>
<sequence length="500" mass="53600">MTRRTVAVIGGGPAGLFAARLIKRNDPTIDVTVYERNGRDTATFGFGVGLTEATMVNLRRADPETADGIRAISRSGHDLKLRQVFDDVPHDVTLHGARNLAVGRAELLAVLDRAARAAGVRVEHGSRVAAVDLDADVVIAADGVRSATRASVADDVGVHESIGRGRYMWCGIDVAIPDAFFSARRQGEALFVAHAYPYSADHSTFLLEADETTWEAAGLAEFDAGTRPGETDVRSIALLEHVFAEDLQHRPLLGNRSRWARFSTMGLDRWSAGNIVFLGDAAHTAHYTLGSGTKLALEDAIAVERALRECGDLEEAFAAYETARRPAVERFKQLAGRSQRWWESYRLRADQPAALLALSYMTRAGNLTVADFARTEPQTAAAALRRLGAEPPSDPDALDDWILAAAATGPNDAPQHRITWSDADVWGACADRAVGGIPVGAEAVLDGSDDPVAVGARIDLADRIGLTTDRRTTVRLPESARAAAAAAVATDRCDAVDLRP</sequence>
<dbReference type="SUPFAM" id="SSF51905">
    <property type="entry name" value="FAD/NAD(P)-binding domain"/>
    <property type="match status" value="1"/>
</dbReference>
<dbReference type="RefSeq" id="WP_345001342.1">
    <property type="nucleotide sequence ID" value="NZ_BAABFR010000150.1"/>
</dbReference>